<keyword evidence="4" id="KW-0788">Thiol protease</keyword>
<name>A0A5J6GEB8_STRKN</name>
<dbReference type="PROSITE" id="PS51935">
    <property type="entry name" value="NLPC_P60"/>
    <property type="match status" value="1"/>
</dbReference>
<feature type="domain" description="NlpC/P60" evidence="6">
    <location>
        <begin position="191"/>
        <end position="323"/>
    </location>
</feature>
<dbReference type="PANTHER" id="PTHR47053:SF1">
    <property type="entry name" value="MUREIN DD-ENDOPEPTIDASE MEPH-RELATED"/>
    <property type="match status" value="1"/>
</dbReference>
<comment type="similarity">
    <text evidence="1">Belongs to the peptidase C40 family.</text>
</comment>
<accession>A0A5J6GEB8</accession>
<dbReference type="InterPro" id="IPR000064">
    <property type="entry name" value="NLP_P60_dom"/>
</dbReference>
<keyword evidence="3" id="KW-0378">Hydrolase</keyword>
<dbReference type="Proteomes" id="UP000325529">
    <property type="component" value="Chromosome"/>
</dbReference>
<sequence length="331" mass="34694">MKGSAIGLVVVGSSLLAVTATSLTGNPAVSGKATSVANRTAPGSVPRKYERLFNAWGNECDALTPSILAAQLKQESGFNPRAKSPVGAMGIAQFMPGTWQNSGVDGNGDGKRDVWDPEDAIPSAAKYMCSVSKDVKDVPGDETRLALAGYNAGPGAVKKYRGIPPYKETENYVSTIMASAAKMGQTVGGKSDVAVEAVNYASAQIGKDYVWGGNGDTDGGFDCSGLTKAAYAQAGVTLPRVANAQYAHLKNDGAVVDKSDLTIGDLVFFSQKKRTGKASATDIDHVGIYLGRGHFLNAPRTGAKVRIEKVWWDTYMGAGRVYPKSANTKEA</sequence>
<gene>
    <name evidence="7" type="ORF">CP970_19845</name>
</gene>
<dbReference type="Gene3D" id="3.90.1720.10">
    <property type="entry name" value="endopeptidase domain like (from Nostoc punctiforme)"/>
    <property type="match status" value="1"/>
</dbReference>
<keyword evidence="5" id="KW-0732">Signal</keyword>
<dbReference type="InterPro" id="IPR008258">
    <property type="entry name" value="Transglycosylase_SLT_dom_1"/>
</dbReference>
<evidence type="ECO:0000259" key="6">
    <source>
        <dbReference type="PROSITE" id="PS51935"/>
    </source>
</evidence>
<dbReference type="InterPro" id="IPR023346">
    <property type="entry name" value="Lysozyme-like_dom_sf"/>
</dbReference>
<evidence type="ECO:0000313" key="8">
    <source>
        <dbReference type="Proteomes" id="UP000325529"/>
    </source>
</evidence>
<dbReference type="EMBL" id="CP023699">
    <property type="protein sequence ID" value="QEU92864.1"/>
    <property type="molecule type" value="Genomic_DNA"/>
</dbReference>
<protein>
    <submittedName>
        <fullName evidence="7">Peptidase P60</fullName>
    </submittedName>
</protein>
<dbReference type="InterPro" id="IPR051202">
    <property type="entry name" value="Peptidase_C40"/>
</dbReference>
<feature type="signal peptide" evidence="5">
    <location>
        <begin position="1"/>
        <end position="19"/>
    </location>
</feature>
<dbReference type="Pfam" id="PF01464">
    <property type="entry name" value="SLT"/>
    <property type="match status" value="1"/>
</dbReference>
<dbReference type="GO" id="GO:0008234">
    <property type="term" value="F:cysteine-type peptidase activity"/>
    <property type="evidence" value="ECO:0007669"/>
    <property type="project" value="UniProtKB-KW"/>
</dbReference>
<dbReference type="CDD" id="cd13399">
    <property type="entry name" value="Slt35-like"/>
    <property type="match status" value="1"/>
</dbReference>
<dbReference type="RefSeq" id="WP_055548641.1">
    <property type="nucleotide sequence ID" value="NZ_CP023699.1"/>
</dbReference>
<evidence type="ECO:0000256" key="1">
    <source>
        <dbReference type="ARBA" id="ARBA00007074"/>
    </source>
</evidence>
<dbReference type="Gene3D" id="1.10.530.10">
    <property type="match status" value="1"/>
</dbReference>
<dbReference type="SUPFAM" id="SSF53955">
    <property type="entry name" value="Lysozyme-like"/>
    <property type="match status" value="1"/>
</dbReference>
<dbReference type="InterPro" id="IPR038765">
    <property type="entry name" value="Papain-like_cys_pep_sf"/>
</dbReference>
<dbReference type="SUPFAM" id="SSF54001">
    <property type="entry name" value="Cysteine proteinases"/>
    <property type="match status" value="1"/>
</dbReference>
<proteinExistence type="inferred from homology"/>
<dbReference type="KEGG" id="ska:CP970_19845"/>
<keyword evidence="8" id="KW-1185">Reference proteome</keyword>
<organism evidence="7 8">
    <name type="scientific">Streptomyces kanamyceticus</name>
    <dbReference type="NCBI Taxonomy" id="1967"/>
    <lineage>
        <taxon>Bacteria</taxon>
        <taxon>Bacillati</taxon>
        <taxon>Actinomycetota</taxon>
        <taxon>Actinomycetes</taxon>
        <taxon>Kitasatosporales</taxon>
        <taxon>Streptomycetaceae</taxon>
        <taxon>Streptomyces</taxon>
    </lineage>
</organism>
<evidence type="ECO:0000313" key="7">
    <source>
        <dbReference type="EMBL" id="QEU92864.1"/>
    </source>
</evidence>
<reference evidence="7 8" key="1">
    <citation type="submission" date="2017-09" db="EMBL/GenBank/DDBJ databases">
        <authorList>
            <person name="Lee N."/>
            <person name="Cho B.-K."/>
        </authorList>
    </citation>
    <scope>NUCLEOTIDE SEQUENCE [LARGE SCALE GENOMIC DNA]</scope>
    <source>
        <strain evidence="7 8">ATCC 12853</strain>
    </source>
</reference>
<keyword evidence="2" id="KW-0645">Protease</keyword>
<dbReference type="AlphaFoldDB" id="A0A5J6GEB8"/>
<dbReference type="PANTHER" id="PTHR47053">
    <property type="entry name" value="MUREIN DD-ENDOPEPTIDASE MEPH-RELATED"/>
    <property type="match status" value="1"/>
</dbReference>
<dbReference type="Pfam" id="PF00877">
    <property type="entry name" value="NLPC_P60"/>
    <property type="match status" value="1"/>
</dbReference>
<evidence type="ECO:0000256" key="4">
    <source>
        <dbReference type="ARBA" id="ARBA00022807"/>
    </source>
</evidence>
<feature type="chain" id="PRO_5039237511" evidence="5">
    <location>
        <begin position="20"/>
        <end position="331"/>
    </location>
</feature>
<evidence type="ECO:0000256" key="2">
    <source>
        <dbReference type="ARBA" id="ARBA00022670"/>
    </source>
</evidence>
<evidence type="ECO:0000256" key="3">
    <source>
        <dbReference type="ARBA" id="ARBA00022801"/>
    </source>
</evidence>
<dbReference type="OrthoDB" id="9815778at2"/>
<dbReference type="GO" id="GO:0006508">
    <property type="term" value="P:proteolysis"/>
    <property type="evidence" value="ECO:0007669"/>
    <property type="project" value="UniProtKB-KW"/>
</dbReference>
<evidence type="ECO:0000256" key="5">
    <source>
        <dbReference type="SAM" id="SignalP"/>
    </source>
</evidence>